<dbReference type="EnsemblPlants" id="OB12G11660.1">
    <property type="protein sequence ID" value="OB12G11660.1"/>
    <property type="gene ID" value="OB12G11660"/>
</dbReference>
<proteinExistence type="predicted"/>
<keyword evidence="2" id="KW-1185">Reference proteome</keyword>
<accession>J3NB08</accession>
<evidence type="ECO:0000313" key="2">
    <source>
        <dbReference type="Proteomes" id="UP000006038"/>
    </source>
</evidence>
<dbReference type="Proteomes" id="UP000006038">
    <property type="component" value="Chromosome 12"/>
</dbReference>
<dbReference type="AlphaFoldDB" id="J3NB08"/>
<organism evidence="1">
    <name type="scientific">Oryza brachyantha</name>
    <name type="common">malo sina</name>
    <dbReference type="NCBI Taxonomy" id="4533"/>
    <lineage>
        <taxon>Eukaryota</taxon>
        <taxon>Viridiplantae</taxon>
        <taxon>Streptophyta</taxon>
        <taxon>Embryophyta</taxon>
        <taxon>Tracheophyta</taxon>
        <taxon>Spermatophyta</taxon>
        <taxon>Magnoliopsida</taxon>
        <taxon>Liliopsida</taxon>
        <taxon>Poales</taxon>
        <taxon>Poaceae</taxon>
        <taxon>BOP clade</taxon>
        <taxon>Oryzoideae</taxon>
        <taxon>Oryzeae</taxon>
        <taxon>Oryzinae</taxon>
        <taxon>Oryza</taxon>
    </lineage>
</organism>
<reference evidence="1" key="2">
    <citation type="submission" date="2013-04" db="UniProtKB">
        <authorList>
            <consortium name="EnsemblPlants"/>
        </authorList>
    </citation>
    <scope>IDENTIFICATION</scope>
</reference>
<name>J3NB08_ORYBR</name>
<evidence type="ECO:0000313" key="1">
    <source>
        <dbReference type="EnsemblPlants" id="OB12G11660.1"/>
    </source>
</evidence>
<reference evidence="1" key="1">
    <citation type="journal article" date="2013" name="Nat. Commun.">
        <title>Whole-genome sequencing of Oryza brachyantha reveals mechanisms underlying Oryza genome evolution.</title>
        <authorList>
            <person name="Chen J."/>
            <person name="Huang Q."/>
            <person name="Gao D."/>
            <person name="Wang J."/>
            <person name="Lang Y."/>
            <person name="Liu T."/>
            <person name="Li B."/>
            <person name="Bai Z."/>
            <person name="Luis Goicoechea J."/>
            <person name="Liang C."/>
            <person name="Chen C."/>
            <person name="Zhang W."/>
            <person name="Sun S."/>
            <person name="Liao Y."/>
            <person name="Zhang X."/>
            <person name="Yang L."/>
            <person name="Song C."/>
            <person name="Wang M."/>
            <person name="Shi J."/>
            <person name="Liu G."/>
            <person name="Liu J."/>
            <person name="Zhou H."/>
            <person name="Zhou W."/>
            <person name="Yu Q."/>
            <person name="An N."/>
            <person name="Chen Y."/>
            <person name="Cai Q."/>
            <person name="Wang B."/>
            <person name="Liu B."/>
            <person name="Min J."/>
            <person name="Huang Y."/>
            <person name="Wu H."/>
            <person name="Li Z."/>
            <person name="Zhang Y."/>
            <person name="Yin Y."/>
            <person name="Song W."/>
            <person name="Jiang J."/>
            <person name="Jackson S.A."/>
            <person name="Wing R.A."/>
            <person name="Wang J."/>
            <person name="Chen M."/>
        </authorList>
    </citation>
    <scope>NUCLEOTIDE SEQUENCE [LARGE SCALE GENOMIC DNA]</scope>
    <source>
        <strain evidence="1">cv. IRGC 101232</strain>
    </source>
</reference>
<dbReference type="HOGENOM" id="CLU_1176970_0_0_1"/>
<dbReference type="Gramene" id="OB12G11660.1">
    <property type="protein sequence ID" value="OB12G11660.1"/>
    <property type="gene ID" value="OB12G11660"/>
</dbReference>
<sequence>MEQIAFYSAFSFCQVGKKADQTILRLKGMYPSTVLLTNVISLRLLIWQLTIVFTQNLYFRIMRPTAHMTINNIFLPHLFFPSCILHLFSPKIQQSNGQERKGTNKSVHEYNAMTNERCCWVVPQYVEQFLPQPSGELTRFSEAMNHLRQLLTKTTFRKNYSRKKLYRYNPTSLSKRTKVTGSFSTAIRKDVDKGVWLSMCACPACVHVGGAPALCFPAHVGCGPRERRTTQQVPLS</sequence>
<protein>
    <submittedName>
        <fullName evidence="1">Uncharacterized protein</fullName>
    </submittedName>
</protein>